<accession>A0A8H7EP97</accession>
<dbReference type="PANTHER" id="PTHR13520:SF0">
    <property type="entry name" value="RAD50-INTERACTING PROTEIN 1"/>
    <property type="match status" value="1"/>
</dbReference>
<organism evidence="1 2">
    <name type="scientific">Apophysomyces ossiformis</name>
    <dbReference type="NCBI Taxonomy" id="679940"/>
    <lineage>
        <taxon>Eukaryota</taxon>
        <taxon>Fungi</taxon>
        <taxon>Fungi incertae sedis</taxon>
        <taxon>Mucoromycota</taxon>
        <taxon>Mucoromycotina</taxon>
        <taxon>Mucoromycetes</taxon>
        <taxon>Mucorales</taxon>
        <taxon>Mucorineae</taxon>
        <taxon>Mucoraceae</taxon>
        <taxon>Apophysomyces</taxon>
    </lineage>
</organism>
<dbReference type="InterPro" id="IPR007528">
    <property type="entry name" value="RINT1_Tip20"/>
</dbReference>
<evidence type="ECO:0008006" key="3">
    <source>
        <dbReference type="Google" id="ProtNLM"/>
    </source>
</evidence>
<evidence type="ECO:0000313" key="2">
    <source>
        <dbReference type="Proteomes" id="UP000605846"/>
    </source>
</evidence>
<dbReference type="InterPro" id="IPR042042">
    <property type="entry name" value="Tip20p_domB"/>
</dbReference>
<dbReference type="Pfam" id="PF04437">
    <property type="entry name" value="RINT1_TIP1"/>
    <property type="match status" value="2"/>
</dbReference>
<evidence type="ECO:0000313" key="1">
    <source>
        <dbReference type="EMBL" id="KAF7726924.1"/>
    </source>
</evidence>
<keyword evidence="2" id="KW-1185">Reference proteome</keyword>
<dbReference type="InterPro" id="IPR042044">
    <property type="entry name" value="EXOC6PINT-1/Sec15/Tip20_C_dom2"/>
</dbReference>
<dbReference type="PANTHER" id="PTHR13520">
    <property type="entry name" value="RAD50-INTERACTING PROTEIN 1 RINT-1"/>
    <property type="match status" value="1"/>
</dbReference>
<name>A0A8H7EP97_9FUNG</name>
<dbReference type="GO" id="GO:0006890">
    <property type="term" value="P:retrograde vesicle-mediated transport, Golgi to endoplasmic reticulum"/>
    <property type="evidence" value="ECO:0007669"/>
    <property type="project" value="InterPro"/>
</dbReference>
<dbReference type="Gene3D" id="1.20.58.1420">
    <property type="entry name" value="Dsl1p vesicle tethering complex, Tip20p subunit, domain B"/>
    <property type="match status" value="1"/>
</dbReference>
<dbReference type="Gene3D" id="1.20.58.670">
    <property type="entry name" value="Dsl1p vesicle tethering complex, Tip20p subunit, domain D"/>
    <property type="match status" value="1"/>
</dbReference>
<protein>
    <recommendedName>
        <fullName evidence="3">RAD50-interacting protein 1</fullName>
    </recommendedName>
</protein>
<reference evidence="1" key="1">
    <citation type="submission" date="2020-01" db="EMBL/GenBank/DDBJ databases">
        <title>Genome Sequencing of Three Apophysomyces-Like Fungal Strains Confirms a Novel Fungal Genus in the Mucoromycota with divergent Burkholderia-like Endosymbiotic Bacteria.</title>
        <authorList>
            <person name="Stajich J.E."/>
            <person name="Macias A.M."/>
            <person name="Carter-House D."/>
            <person name="Lovett B."/>
            <person name="Kasson L.R."/>
            <person name="Berry K."/>
            <person name="Grigoriev I."/>
            <person name="Chang Y."/>
            <person name="Spatafora J."/>
            <person name="Kasson M.T."/>
        </authorList>
    </citation>
    <scope>NUCLEOTIDE SEQUENCE</scope>
    <source>
        <strain evidence="1">NRRL A-21654</strain>
    </source>
</reference>
<dbReference type="GO" id="GO:0070939">
    <property type="term" value="C:Dsl1/NZR complex"/>
    <property type="evidence" value="ECO:0007669"/>
    <property type="project" value="InterPro"/>
</dbReference>
<dbReference type="Proteomes" id="UP000605846">
    <property type="component" value="Unassembled WGS sequence"/>
</dbReference>
<dbReference type="OrthoDB" id="407410at2759"/>
<comment type="caution">
    <text evidence="1">The sequence shown here is derived from an EMBL/GenBank/DDBJ whole genome shotgun (WGS) entry which is preliminary data.</text>
</comment>
<dbReference type="GO" id="GO:0006888">
    <property type="term" value="P:endoplasmic reticulum to Golgi vesicle-mediated transport"/>
    <property type="evidence" value="ECO:0007669"/>
    <property type="project" value="InterPro"/>
</dbReference>
<gene>
    <name evidence="1" type="ORF">EC973_008219</name>
</gene>
<sequence>MASFQQTIETYLNANIPALGENEIVNLNSLLESRQSRQADLDKKLDTVKEKTQQALKTMLDTVHSEQKLLEETRTSLIQKENEICQYCPSHAEDQNTSDDTLLKRLGSLEARIRTIDHTKDYVKTLLVCANLSEEALAIVQSDPEAAIKPYNKLGTLRRFVENHSKSSHGHADLLTHLTNCHTYLWEQLNAALTRNFKSSLDALSWPNPIKPPYGPQLRDKLDHFEQCFRNLLLLHKPSGKIADEHKNRVLVPVALMLEPISLRFRFHFESNKPTNRLDKPEWYLKHIKNTITTHMPFLITTIQPILDGVSDYLGAKLLIKDNFIQGLLANVSRKLNATLPKLLNHANWLSHTTHEVLLFDQSLQEEFAYAVSGPQRSNSPIGEIILGNDTWFNAWFEAEKKFSIIRYDEIVLDSQAFDVYIEDELQRDSKEAGGGDAKHVSTMKRTRSAVHLLSLLEGITETYKPVPSLVQRLKFFAEIQLSLLDRYHQRISSAVDSFEALSLLRSVPVPGSFPDAVTGLKTANDSAGSLASLGRLCRWWASIRTIGEAIRYMVEDDHFLSMQYEVDARPDVVMEAGVEEIFLPVAKDSQSFSLFSRVLMDCEALTERIEKILEIEDWYWRYVITQNQFSKQGSLQLEVDLQLGLWKTGKQWVRKPENYTKRLKETLKLLTLSFNATNGEATSELHTFLPYDEFMKALMDASEKARIQKELDRLGIELLSYSQVRDVLRRRSDMLCSWS</sequence>
<dbReference type="GO" id="GO:0060628">
    <property type="term" value="P:regulation of ER to Golgi vesicle-mediated transport"/>
    <property type="evidence" value="ECO:0007669"/>
    <property type="project" value="TreeGrafter"/>
</dbReference>
<dbReference type="AlphaFoldDB" id="A0A8H7EP97"/>
<proteinExistence type="predicted"/>
<dbReference type="PROSITE" id="PS51386">
    <property type="entry name" value="RINT1_TIP20"/>
    <property type="match status" value="1"/>
</dbReference>
<dbReference type="EMBL" id="JABAYA010000069">
    <property type="protein sequence ID" value="KAF7726924.1"/>
    <property type="molecule type" value="Genomic_DNA"/>
</dbReference>